<name>A0A3S5FFE2_9PLAT</name>
<evidence type="ECO:0000313" key="2">
    <source>
        <dbReference type="Proteomes" id="UP000784294"/>
    </source>
</evidence>
<accession>A0A3S5FFE2</accession>
<dbReference type="Gene3D" id="3.40.50.300">
    <property type="entry name" value="P-loop containing nucleotide triphosphate hydrolases"/>
    <property type="match status" value="1"/>
</dbReference>
<dbReference type="AlphaFoldDB" id="A0A3S5FFE2"/>
<proteinExistence type="predicted"/>
<reference evidence="1" key="1">
    <citation type="submission" date="2018-11" db="EMBL/GenBank/DDBJ databases">
        <authorList>
            <consortium name="Pathogen Informatics"/>
        </authorList>
    </citation>
    <scope>NUCLEOTIDE SEQUENCE</scope>
</reference>
<sequence>MATITVVCETQQVYRSQLASFGITDLLAMQPIGSLSGGQKSRVAFAVMCMTR</sequence>
<evidence type="ECO:0008006" key="3">
    <source>
        <dbReference type="Google" id="ProtNLM"/>
    </source>
</evidence>
<organism evidence="1 2">
    <name type="scientific">Protopolystoma xenopodis</name>
    <dbReference type="NCBI Taxonomy" id="117903"/>
    <lineage>
        <taxon>Eukaryota</taxon>
        <taxon>Metazoa</taxon>
        <taxon>Spiralia</taxon>
        <taxon>Lophotrochozoa</taxon>
        <taxon>Platyhelminthes</taxon>
        <taxon>Monogenea</taxon>
        <taxon>Polyopisthocotylea</taxon>
        <taxon>Polystomatidea</taxon>
        <taxon>Polystomatidae</taxon>
        <taxon>Protopolystoma</taxon>
    </lineage>
</organism>
<gene>
    <name evidence="1" type="ORF">PXEA_LOCUS24660</name>
</gene>
<dbReference type="SUPFAM" id="SSF52540">
    <property type="entry name" value="P-loop containing nucleoside triphosphate hydrolases"/>
    <property type="match status" value="1"/>
</dbReference>
<dbReference type="Proteomes" id="UP000784294">
    <property type="component" value="Unassembled WGS sequence"/>
</dbReference>
<dbReference type="EMBL" id="CAAALY010119994">
    <property type="protein sequence ID" value="VEL31220.1"/>
    <property type="molecule type" value="Genomic_DNA"/>
</dbReference>
<keyword evidence="2" id="KW-1185">Reference proteome</keyword>
<comment type="caution">
    <text evidence="1">The sequence shown here is derived from an EMBL/GenBank/DDBJ whole genome shotgun (WGS) entry which is preliminary data.</text>
</comment>
<dbReference type="OrthoDB" id="2110130at2759"/>
<protein>
    <recommendedName>
        <fullName evidence="3">ABC transporter domain-containing protein</fullName>
    </recommendedName>
</protein>
<dbReference type="InterPro" id="IPR027417">
    <property type="entry name" value="P-loop_NTPase"/>
</dbReference>
<evidence type="ECO:0000313" key="1">
    <source>
        <dbReference type="EMBL" id="VEL31220.1"/>
    </source>
</evidence>